<dbReference type="SUPFAM" id="SSF111369">
    <property type="entry name" value="HlyD-like secretion proteins"/>
    <property type="match status" value="1"/>
</dbReference>
<evidence type="ECO:0000313" key="4">
    <source>
        <dbReference type="Proteomes" id="UP000078596"/>
    </source>
</evidence>
<gene>
    <name evidence="3" type="ORF">A9404_01055</name>
</gene>
<dbReference type="Proteomes" id="UP000078596">
    <property type="component" value="Chromosome"/>
</dbReference>
<dbReference type="Gene3D" id="2.40.50.100">
    <property type="match status" value="1"/>
</dbReference>
<evidence type="ECO:0000256" key="1">
    <source>
        <dbReference type="ARBA" id="ARBA00009477"/>
    </source>
</evidence>
<organism evidence="3 4">
    <name type="scientific">Halothiobacillus diazotrophicus</name>
    <dbReference type="NCBI Taxonomy" id="1860122"/>
    <lineage>
        <taxon>Bacteria</taxon>
        <taxon>Pseudomonadati</taxon>
        <taxon>Pseudomonadota</taxon>
        <taxon>Gammaproteobacteria</taxon>
        <taxon>Chromatiales</taxon>
        <taxon>Halothiobacillaceae</taxon>
        <taxon>Halothiobacillus</taxon>
    </lineage>
</organism>
<dbReference type="GO" id="GO:1990281">
    <property type="term" value="C:efflux pump complex"/>
    <property type="evidence" value="ECO:0007669"/>
    <property type="project" value="TreeGrafter"/>
</dbReference>
<evidence type="ECO:0000313" key="3">
    <source>
        <dbReference type="EMBL" id="ANJ66148.1"/>
    </source>
</evidence>
<protein>
    <recommendedName>
        <fullName evidence="2">Multidrug resistance protein MdtA-like barrel-sandwich hybrid domain-containing protein</fullName>
    </recommendedName>
</protein>
<dbReference type="STRING" id="1860122.A9404_01055"/>
<dbReference type="InterPro" id="IPR006143">
    <property type="entry name" value="RND_pump_MFP"/>
</dbReference>
<feature type="domain" description="Multidrug resistance protein MdtA-like barrel-sandwich hybrid" evidence="2">
    <location>
        <begin position="41"/>
        <end position="179"/>
    </location>
</feature>
<proteinExistence type="inferred from homology"/>
<dbReference type="EMBL" id="CP016027">
    <property type="protein sequence ID" value="ANJ66148.1"/>
    <property type="molecule type" value="Genomic_DNA"/>
</dbReference>
<dbReference type="KEGG" id="haz:A9404_01055"/>
<dbReference type="NCBIfam" id="TIGR01730">
    <property type="entry name" value="RND_mfp"/>
    <property type="match status" value="1"/>
</dbReference>
<dbReference type="InterPro" id="IPR058625">
    <property type="entry name" value="MdtA-like_BSH"/>
</dbReference>
<dbReference type="Pfam" id="PF25917">
    <property type="entry name" value="BSH_RND"/>
    <property type="match status" value="1"/>
</dbReference>
<dbReference type="GO" id="GO:0015562">
    <property type="term" value="F:efflux transmembrane transporter activity"/>
    <property type="evidence" value="ECO:0007669"/>
    <property type="project" value="TreeGrafter"/>
</dbReference>
<dbReference type="Gene3D" id="1.10.287.470">
    <property type="entry name" value="Helix hairpin bin"/>
    <property type="match status" value="1"/>
</dbReference>
<reference evidence="3 4" key="1">
    <citation type="submission" date="2016-06" db="EMBL/GenBank/DDBJ databases">
        <title>Insight into the functional genes involving in sulfur oxidation in Pearl River water.</title>
        <authorList>
            <person name="Luo J."/>
            <person name="Tan X."/>
            <person name="Lin W."/>
        </authorList>
    </citation>
    <scope>NUCLEOTIDE SEQUENCE [LARGE SCALE GENOMIC DNA]</scope>
    <source>
        <strain evidence="3 4">LS2</strain>
    </source>
</reference>
<keyword evidence="4" id="KW-1185">Reference proteome</keyword>
<dbReference type="Gene3D" id="2.40.30.170">
    <property type="match status" value="1"/>
</dbReference>
<name>A0A191ZE52_9GAMM</name>
<dbReference type="AlphaFoldDB" id="A0A191ZE52"/>
<evidence type="ECO:0000259" key="2">
    <source>
        <dbReference type="Pfam" id="PF25917"/>
    </source>
</evidence>
<dbReference type="PANTHER" id="PTHR30469">
    <property type="entry name" value="MULTIDRUG RESISTANCE PROTEIN MDTA"/>
    <property type="match status" value="1"/>
</dbReference>
<accession>A0A191ZE52</accession>
<comment type="similarity">
    <text evidence="1">Belongs to the membrane fusion protein (MFP) (TC 8.A.1) family.</text>
</comment>
<sequence length="263" mass="28113">MLICATLTGGFAAGGVHAAEPAETLSSGHTVNGFLTWSDEVRLSTPVSGVLVSIPVQAGQTVDKGQTLFKLDRTPFNDRLAAAVARQRGLVRAASEAKRDAERAQQLYDRTVASDSERQDALIKQEQAEARLKEAQATVDLRQWLKGHAEVVAPFPARILSVDAQVGETVSSELQPPVVMRIARTDRILARAMLDVAAASRIRWGQSVSVTVQGTTQQGKVVAITSVPGSERSGQAYEMDVLLAAKPEWLAGLPVRIELPGGN</sequence>